<comment type="caution">
    <text evidence="2">The sequence shown here is derived from an EMBL/GenBank/DDBJ whole genome shotgun (WGS) entry which is preliminary data.</text>
</comment>
<proteinExistence type="predicted"/>
<dbReference type="Proteomes" id="UP000652761">
    <property type="component" value="Unassembled WGS sequence"/>
</dbReference>
<dbReference type="AlphaFoldDB" id="A0A843UK39"/>
<dbReference type="PANTHER" id="PTHR35288">
    <property type="entry name" value="TAIL FIBER"/>
    <property type="match status" value="1"/>
</dbReference>
<evidence type="ECO:0000313" key="3">
    <source>
        <dbReference type="Proteomes" id="UP000652761"/>
    </source>
</evidence>
<organism evidence="2 3">
    <name type="scientific">Colocasia esculenta</name>
    <name type="common">Wild taro</name>
    <name type="synonym">Arum esculentum</name>
    <dbReference type="NCBI Taxonomy" id="4460"/>
    <lineage>
        <taxon>Eukaryota</taxon>
        <taxon>Viridiplantae</taxon>
        <taxon>Streptophyta</taxon>
        <taxon>Embryophyta</taxon>
        <taxon>Tracheophyta</taxon>
        <taxon>Spermatophyta</taxon>
        <taxon>Magnoliopsida</taxon>
        <taxon>Liliopsida</taxon>
        <taxon>Araceae</taxon>
        <taxon>Aroideae</taxon>
        <taxon>Colocasieae</taxon>
        <taxon>Colocasia</taxon>
    </lineage>
</organism>
<dbReference type="OrthoDB" id="2016444at2759"/>
<accession>A0A843UK39</accession>
<protein>
    <submittedName>
        <fullName evidence="2">Uncharacterized protein</fullName>
    </submittedName>
</protein>
<feature type="transmembrane region" description="Helical" evidence="1">
    <location>
        <begin position="124"/>
        <end position="144"/>
    </location>
</feature>
<dbReference type="EMBL" id="NMUH01000566">
    <property type="protein sequence ID" value="MQL81423.1"/>
    <property type="molecule type" value="Genomic_DNA"/>
</dbReference>
<dbReference type="PANTHER" id="PTHR35288:SF1">
    <property type="entry name" value="TAIL FIBER"/>
    <property type="match status" value="1"/>
</dbReference>
<evidence type="ECO:0000256" key="1">
    <source>
        <dbReference type="SAM" id="Phobius"/>
    </source>
</evidence>
<sequence length="169" mass="18271">MCTTPMEVTCSQLTANEIFPPVVVKTLLYPGALVNSLASTMSIPRWDNLLDAYNLTNAKNSSAMLDLQRLEVLAGSYFSVAGAFVGLIKPGRMTLFGVLLVVWGLVKEAFLGKPKNTDPATAVYVYPSILIALVCAFSSIRYDVKRVTRRAQARPVATPLQSSAKSKLG</sequence>
<keyword evidence="1" id="KW-0812">Transmembrane</keyword>
<keyword evidence="1" id="KW-1133">Transmembrane helix</keyword>
<keyword evidence="1" id="KW-0472">Membrane</keyword>
<evidence type="ECO:0000313" key="2">
    <source>
        <dbReference type="EMBL" id="MQL81423.1"/>
    </source>
</evidence>
<gene>
    <name evidence="2" type="ORF">Taro_013881</name>
</gene>
<reference evidence="2" key="1">
    <citation type="submission" date="2017-07" db="EMBL/GenBank/DDBJ databases">
        <title>Taro Niue Genome Assembly and Annotation.</title>
        <authorList>
            <person name="Atibalentja N."/>
            <person name="Keating K."/>
            <person name="Fields C.J."/>
        </authorList>
    </citation>
    <scope>NUCLEOTIDE SEQUENCE</scope>
    <source>
        <strain evidence="2">Niue_2</strain>
        <tissue evidence="2">Leaf</tissue>
    </source>
</reference>
<keyword evidence="3" id="KW-1185">Reference proteome</keyword>
<name>A0A843UK39_COLES</name>